<comment type="caution">
    <text evidence="3">The sequence shown here is derived from an EMBL/GenBank/DDBJ whole genome shotgun (WGS) entry which is preliminary data.</text>
</comment>
<keyword evidence="2" id="KW-1133">Transmembrane helix</keyword>
<feature type="region of interest" description="Disordered" evidence="1">
    <location>
        <begin position="63"/>
        <end position="95"/>
    </location>
</feature>
<organism evidence="3 4">
    <name type="scientific">Larkinella arboricola</name>
    <dbReference type="NCBI Taxonomy" id="643671"/>
    <lineage>
        <taxon>Bacteria</taxon>
        <taxon>Pseudomonadati</taxon>
        <taxon>Bacteroidota</taxon>
        <taxon>Cytophagia</taxon>
        <taxon>Cytophagales</taxon>
        <taxon>Spirosomataceae</taxon>
        <taxon>Larkinella</taxon>
    </lineage>
</organism>
<dbReference type="RefSeq" id="WP_111629949.1">
    <property type="nucleotide sequence ID" value="NZ_QLMC01000005.1"/>
</dbReference>
<dbReference type="Proteomes" id="UP000248790">
    <property type="component" value="Unassembled WGS sequence"/>
</dbReference>
<evidence type="ECO:0000313" key="3">
    <source>
        <dbReference type="EMBL" id="RAJ94016.1"/>
    </source>
</evidence>
<evidence type="ECO:0000256" key="1">
    <source>
        <dbReference type="SAM" id="MobiDB-lite"/>
    </source>
</evidence>
<evidence type="ECO:0000313" key="4">
    <source>
        <dbReference type="Proteomes" id="UP000248790"/>
    </source>
</evidence>
<evidence type="ECO:0000256" key="2">
    <source>
        <dbReference type="SAM" id="Phobius"/>
    </source>
</evidence>
<sequence length="95" mass="10597">MNGLEPQEEEMGAPFRMLFSEEETQGFYRPVVELPTHRIAYWSIGASVLLALTLIFSVRSQPKQPKPVLRSGKTLLLPPASQKTTGTLHAHQPGR</sequence>
<keyword evidence="2" id="KW-0812">Transmembrane</keyword>
<reference evidence="3 4" key="1">
    <citation type="submission" date="2018-06" db="EMBL/GenBank/DDBJ databases">
        <title>Genomic Encyclopedia of Archaeal and Bacterial Type Strains, Phase II (KMG-II): from individual species to whole genera.</title>
        <authorList>
            <person name="Goeker M."/>
        </authorList>
    </citation>
    <scope>NUCLEOTIDE SEQUENCE [LARGE SCALE GENOMIC DNA]</scope>
    <source>
        <strain evidence="3 4">DSM 21851</strain>
    </source>
</reference>
<protein>
    <submittedName>
        <fullName evidence="3">Uncharacterized protein</fullName>
    </submittedName>
</protein>
<dbReference type="EMBL" id="QLMC01000005">
    <property type="protein sequence ID" value="RAJ94016.1"/>
    <property type="molecule type" value="Genomic_DNA"/>
</dbReference>
<accession>A0A327WPU8</accession>
<keyword evidence="2" id="KW-0472">Membrane</keyword>
<feature type="transmembrane region" description="Helical" evidence="2">
    <location>
        <begin position="39"/>
        <end position="58"/>
    </location>
</feature>
<dbReference type="AlphaFoldDB" id="A0A327WPU8"/>
<proteinExistence type="predicted"/>
<name>A0A327WPU8_LARAB</name>
<dbReference type="OrthoDB" id="964202at2"/>
<keyword evidence="4" id="KW-1185">Reference proteome</keyword>
<gene>
    <name evidence="3" type="ORF">LX87_03900</name>
</gene>